<name>A0AB39VVV1_9GAMM</name>
<dbReference type="RefSeq" id="WP_369790089.1">
    <property type="nucleotide sequence ID" value="NZ_CP165628.1"/>
</dbReference>
<evidence type="ECO:0000313" key="1">
    <source>
        <dbReference type="EMBL" id="XDU73749.1"/>
    </source>
</evidence>
<gene>
    <name evidence="1" type="ORF">AB3G37_06615</name>
</gene>
<dbReference type="AlphaFoldDB" id="A0AB39VVV1"/>
<accession>A0AB39VVV1</accession>
<dbReference type="EMBL" id="CP165628">
    <property type="protein sequence ID" value="XDU73749.1"/>
    <property type="molecule type" value="Genomic_DNA"/>
</dbReference>
<sequence length="180" mass="19869">MSSTDPYELETKIMAGLKGFFGPGDVSPTTHSSPPKSKSVRSLLIHFANYTSLNLAISNVEGPFGRYAPNTSKLFEYSGKGGYVQWLAEIDHDDTLIISMDFFLQATPYSPHVDETTIPFNLNAWVEGRKAEADLSWLDGNTFEQVIDGKEIRLSHTIIYPDSNGCAILNAKIEQVGYDG</sequence>
<proteinExistence type="predicted"/>
<organism evidence="1">
    <name type="scientific">Rouxiella sp. WC2420</name>
    <dbReference type="NCBI Taxonomy" id="3234145"/>
    <lineage>
        <taxon>Bacteria</taxon>
        <taxon>Pseudomonadati</taxon>
        <taxon>Pseudomonadota</taxon>
        <taxon>Gammaproteobacteria</taxon>
        <taxon>Enterobacterales</taxon>
        <taxon>Yersiniaceae</taxon>
        <taxon>Rouxiella</taxon>
    </lineage>
</organism>
<reference evidence="1" key="1">
    <citation type="submission" date="2024-07" db="EMBL/GenBank/DDBJ databases">
        <authorList>
            <person name="Biller S.J."/>
        </authorList>
    </citation>
    <scope>NUCLEOTIDE SEQUENCE</scope>
    <source>
        <strain evidence="1">WC2420</strain>
    </source>
</reference>
<protein>
    <submittedName>
        <fullName evidence="1">Uncharacterized protein</fullName>
    </submittedName>
</protein>